<sequence>MLMLMSKSKSKSSSNKQQELKPHSCWLGTSSSVERTWHKVAVANDMWLGRMTNAWLFPSDEKEATPSTIVSTSGDQPHPSRSGLLEATAPSTTREPLDRPIPTSHDSRALALELYDSSRARLWGMFFVASSAHRDPDSSRRHRHGLDGGASRRDDPD</sequence>
<proteinExistence type="predicted"/>
<reference evidence="2 3" key="1">
    <citation type="submission" date="2017-06" db="EMBL/GenBank/DDBJ databases">
        <title>Comparative genomic analysis of Ambrosia Fusariam Clade fungi.</title>
        <authorList>
            <person name="Stajich J.E."/>
            <person name="Carrillo J."/>
            <person name="Kijimoto T."/>
            <person name="Eskalen A."/>
            <person name="O'Donnell K."/>
            <person name="Kasson M."/>
        </authorList>
    </citation>
    <scope>NUCLEOTIDE SEQUENCE [LARGE SCALE GENOMIC DNA]</scope>
    <source>
        <strain evidence="2 3">NRRL62584</strain>
    </source>
</reference>
<evidence type="ECO:0000313" key="3">
    <source>
        <dbReference type="Proteomes" id="UP000288168"/>
    </source>
</evidence>
<comment type="caution">
    <text evidence="2">The sequence shown here is derived from an EMBL/GenBank/DDBJ whole genome shotgun (WGS) entry which is preliminary data.</text>
</comment>
<accession>A0A428QZ92</accession>
<gene>
    <name evidence="2" type="ORF">CEP54_001720</name>
</gene>
<dbReference type="EMBL" id="NKCI01000009">
    <property type="protein sequence ID" value="RSL70493.1"/>
    <property type="molecule type" value="Genomic_DNA"/>
</dbReference>
<feature type="compositionally biased region" description="Low complexity" evidence="1">
    <location>
        <begin position="1"/>
        <end position="14"/>
    </location>
</feature>
<feature type="region of interest" description="Disordered" evidence="1">
    <location>
        <begin position="1"/>
        <end position="22"/>
    </location>
</feature>
<keyword evidence="3" id="KW-1185">Reference proteome</keyword>
<feature type="region of interest" description="Disordered" evidence="1">
    <location>
        <begin position="62"/>
        <end position="106"/>
    </location>
</feature>
<feature type="compositionally biased region" description="Polar residues" evidence="1">
    <location>
        <begin position="65"/>
        <end position="75"/>
    </location>
</feature>
<feature type="region of interest" description="Disordered" evidence="1">
    <location>
        <begin position="132"/>
        <end position="157"/>
    </location>
</feature>
<dbReference type="AlphaFoldDB" id="A0A428QZ92"/>
<dbReference type="Proteomes" id="UP000288168">
    <property type="component" value="Unassembled WGS sequence"/>
</dbReference>
<organism evidence="2 3">
    <name type="scientific">Fusarium duplospermum</name>
    <dbReference type="NCBI Taxonomy" id="1325734"/>
    <lineage>
        <taxon>Eukaryota</taxon>
        <taxon>Fungi</taxon>
        <taxon>Dikarya</taxon>
        <taxon>Ascomycota</taxon>
        <taxon>Pezizomycotina</taxon>
        <taxon>Sordariomycetes</taxon>
        <taxon>Hypocreomycetidae</taxon>
        <taxon>Hypocreales</taxon>
        <taxon>Nectriaceae</taxon>
        <taxon>Fusarium</taxon>
        <taxon>Fusarium solani species complex</taxon>
    </lineage>
</organism>
<name>A0A428QZ92_9HYPO</name>
<evidence type="ECO:0000256" key="1">
    <source>
        <dbReference type="SAM" id="MobiDB-lite"/>
    </source>
</evidence>
<protein>
    <submittedName>
        <fullName evidence="2">Uncharacterized protein</fullName>
    </submittedName>
</protein>
<evidence type="ECO:0000313" key="2">
    <source>
        <dbReference type="EMBL" id="RSL70493.1"/>
    </source>
</evidence>